<feature type="transmembrane region" description="Helical" evidence="6">
    <location>
        <begin position="189"/>
        <end position="211"/>
    </location>
</feature>
<feature type="chain" id="PRO_5041978353" evidence="7">
    <location>
        <begin position="22"/>
        <end position="276"/>
    </location>
</feature>
<dbReference type="InterPro" id="IPR051694">
    <property type="entry name" value="Immunoregulatory_rcpt-like"/>
</dbReference>
<feature type="region of interest" description="Disordered" evidence="5">
    <location>
        <begin position="252"/>
        <end position="276"/>
    </location>
</feature>
<evidence type="ECO:0000256" key="5">
    <source>
        <dbReference type="SAM" id="MobiDB-lite"/>
    </source>
</evidence>
<keyword evidence="4 6" id="KW-0472">Membrane</keyword>
<keyword evidence="9" id="KW-1185">Reference proteome</keyword>
<organism evidence="8 9">
    <name type="scientific">Colletotrichum kahawae</name>
    <name type="common">Coffee berry disease fungus</name>
    <dbReference type="NCBI Taxonomy" id="34407"/>
    <lineage>
        <taxon>Eukaryota</taxon>
        <taxon>Fungi</taxon>
        <taxon>Dikarya</taxon>
        <taxon>Ascomycota</taxon>
        <taxon>Pezizomycotina</taxon>
        <taxon>Sordariomycetes</taxon>
        <taxon>Hypocreomycetidae</taxon>
        <taxon>Glomerellales</taxon>
        <taxon>Glomerellaceae</taxon>
        <taxon>Colletotrichum</taxon>
        <taxon>Colletotrichum gloeosporioides species complex</taxon>
    </lineage>
</organism>
<evidence type="ECO:0000256" key="6">
    <source>
        <dbReference type="SAM" id="Phobius"/>
    </source>
</evidence>
<sequence>MRRTPFIFLAAAAAGISAVQGTCFVPNGTDRQALANIGNNRYEPCEGNGHSMCCNVVSGDKCQADGLCWNEGGRLTWRESCTDPTWQSPKCVKLCISDDYQTEGVGATGTDIVVTKCADGSYCCGNNKNATDCCNAGQGVKIVDGQVVTTSSATASGSTTTSTSSSIPTSSSSSAGADSPAPSNNQASVIGGAVGGGFGAVILALAAWFFWYKRRKRNTGAGGDTAEVTQNYLAVSQEAKYPTVVEAPNYYPPVEMPGEGHPVELGSESVRPPSRR</sequence>
<gene>
    <name evidence="8" type="ORF">CKAH01_02654</name>
</gene>
<reference evidence="8" key="1">
    <citation type="submission" date="2023-02" db="EMBL/GenBank/DDBJ databases">
        <title>Colletotrichum kahawae CIFC_Que2 genome sequencing and assembly.</title>
        <authorList>
            <person name="Baroncelli R."/>
        </authorList>
    </citation>
    <scope>NUCLEOTIDE SEQUENCE</scope>
    <source>
        <strain evidence="8">CIFC_Que2</strain>
    </source>
</reference>
<keyword evidence="3 6" id="KW-1133">Transmembrane helix</keyword>
<accession>A0AAD9XY15</accession>
<evidence type="ECO:0000313" key="8">
    <source>
        <dbReference type="EMBL" id="KAK2729680.1"/>
    </source>
</evidence>
<dbReference type="AlphaFoldDB" id="A0AAD9XY15"/>
<dbReference type="EMBL" id="VYYT01000776">
    <property type="protein sequence ID" value="KAK2729680.1"/>
    <property type="molecule type" value="Genomic_DNA"/>
</dbReference>
<feature type="signal peptide" evidence="7">
    <location>
        <begin position="1"/>
        <end position="21"/>
    </location>
</feature>
<comment type="caution">
    <text evidence="8">The sequence shown here is derived from an EMBL/GenBank/DDBJ whole genome shotgun (WGS) entry which is preliminary data.</text>
</comment>
<keyword evidence="2 6" id="KW-0812">Transmembrane</keyword>
<evidence type="ECO:0000256" key="2">
    <source>
        <dbReference type="ARBA" id="ARBA00022692"/>
    </source>
</evidence>
<feature type="region of interest" description="Disordered" evidence="5">
    <location>
        <begin position="153"/>
        <end position="184"/>
    </location>
</feature>
<evidence type="ECO:0000256" key="1">
    <source>
        <dbReference type="ARBA" id="ARBA00004167"/>
    </source>
</evidence>
<proteinExistence type="predicted"/>
<dbReference type="GO" id="GO:0016020">
    <property type="term" value="C:membrane"/>
    <property type="evidence" value="ECO:0007669"/>
    <property type="project" value="UniProtKB-SubCell"/>
</dbReference>
<evidence type="ECO:0000256" key="7">
    <source>
        <dbReference type="SAM" id="SignalP"/>
    </source>
</evidence>
<evidence type="ECO:0000256" key="3">
    <source>
        <dbReference type="ARBA" id="ARBA00022989"/>
    </source>
</evidence>
<protein>
    <submittedName>
        <fullName evidence="8">Uncharacterized protein</fullName>
    </submittedName>
</protein>
<dbReference type="GO" id="GO:0071944">
    <property type="term" value="C:cell periphery"/>
    <property type="evidence" value="ECO:0007669"/>
    <property type="project" value="UniProtKB-ARBA"/>
</dbReference>
<dbReference type="Proteomes" id="UP001281614">
    <property type="component" value="Unassembled WGS sequence"/>
</dbReference>
<comment type="subcellular location">
    <subcellularLocation>
        <location evidence="1">Membrane</location>
        <topology evidence="1">Single-pass membrane protein</topology>
    </subcellularLocation>
</comment>
<name>A0AAD9XY15_COLKA</name>
<dbReference type="PANTHER" id="PTHR15549">
    <property type="entry name" value="PAIRED IMMUNOGLOBULIN-LIKE TYPE 2 RECEPTOR"/>
    <property type="match status" value="1"/>
</dbReference>
<evidence type="ECO:0000313" key="9">
    <source>
        <dbReference type="Proteomes" id="UP001281614"/>
    </source>
</evidence>
<evidence type="ECO:0000256" key="4">
    <source>
        <dbReference type="ARBA" id="ARBA00023136"/>
    </source>
</evidence>
<keyword evidence="7" id="KW-0732">Signal</keyword>